<dbReference type="PANTHER" id="PTHR31382:SF1">
    <property type="entry name" value="SODIUM ION_PROTON EXCHANGER (EUROFUNG)"/>
    <property type="match status" value="1"/>
</dbReference>
<dbReference type="InterPro" id="IPR006153">
    <property type="entry name" value="Cation/H_exchanger_TM"/>
</dbReference>
<dbReference type="eggNOG" id="COG0025">
    <property type="taxonomic scope" value="Bacteria"/>
</dbReference>
<feature type="transmembrane region" description="Helical" evidence="5">
    <location>
        <begin position="6"/>
        <end position="22"/>
    </location>
</feature>
<dbReference type="Pfam" id="PF00999">
    <property type="entry name" value="Na_H_Exchanger"/>
    <property type="match status" value="1"/>
</dbReference>
<keyword evidence="8" id="KW-1185">Reference proteome</keyword>
<keyword evidence="4 5" id="KW-0472">Membrane</keyword>
<feature type="transmembrane region" description="Helical" evidence="5">
    <location>
        <begin position="65"/>
        <end position="82"/>
    </location>
</feature>
<feature type="transmembrane region" description="Helical" evidence="5">
    <location>
        <begin position="232"/>
        <end position="251"/>
    </location>
</feature>
<dbReference type="GO" id="GO:0015385">
    <property type="term" value="F:sodium:proton antiporter activity"/>
    <property type="evidence" value="ECO:0007669"/>
    <property type="project" value="InterPro"/>
</dbReference>
<dbReference type="Proteomes" id="UP000009309">
    <property type="component" value="Unassembled WGS sequence"/>
</dbReference>
<dbReference type="EMBL" id="CAIT01000009">
    <property type="protein sequence ID" value="CCH55602.1"/>
    <property type="molecule type" value="Genomic_DNA"/>
</dbReference>
<comment type="caution">
    <text evidence="7">The sequence shown here is derived from an EMBL/GenBank/DDBJ whole genome shotgun (WGS) entry which is preliminary data.</text>
</comment>
<sequence length="407" mass="44203">MDEFNVALVAIGGIVLGLGLFARSLRATVFSIPLLALVFGILISPEGLGLLHPEQWGRPEAILEQAARLTIAIGLMGVALRLPPGFLRQHWRSLSVLLGLGMPLMWLSSSLLAYWLLDLPILVALLAGAVVSPTDPIVASSIVTGELAEDNLPDRVRHTISAESGANDGLAYPIVLLPILLLTKPEGEVWEHWLVHTVLWEVGIAVLFGILLGVAAGHLLRWAEARKTVGQHSFLAFSLALTLVVLGAAKLLGTDGILAVFATGVALDRTANANERHQEERVQETVNQFFTLPIFTLLGLMLPWAQWREWGWAGVALAIAVLLLRRLPFILLLRSWTPQLRKTRDALFMGWFGPIGVAAIFYAVLAMKRTNQEAIWGIGSLLVCASLVAHGITASPLTKLYGRRAQD</sequence>
<feature type="transmembrane region" description="Helical" evidence="5">
    <location>
        <begin position="374"/>
        <end position="394"/>
    </location>
</feature>
<feature type="transmembrane region" description="Helical" evidence="5">
    <location>
        <begin position="29"/>
        <end position="45"/>
    </location>
</feature>
<dbReference type="AlphaFoldDB" id="I2GNX4"/>
<dbReference type="OrthoDB" id="9810860at2"/>
<dbReference type="GO" id="GO:0036376">
    <property type="term" value="P:sodium ion export across plasma membrane"/>
    <property type="evidence" value="ECO:0007669"/>
    <property type="project" value="InterPro"/>
</dbReference>
<evidence type="ECO:0000256" key="4">
    <source>
        <dbReference type="ARBA" id="ARBA00023136"/>
    </source>
</evidence>
<dbReference type="GO" id="GO:0120029">
    <property type="term" value="P:proton export across plasma membrane"/>
    <property type="evidence" value="ECO:0007669"/>
    <property type="project" value="InterPro"/>
</dbReference>
<dbReference type="Gene3D" id="1.20.1530.20">
    <property type="match status" value="1"/>
</dbReference>
<evidence type="ECO:0000313" key="7">
    <source>
        <dbReference type="EMBL" id="CCH55602.1"/>
    </source>
</evidence>
<dbReference type="GO" id="GO:0005886">
    <property type="term" value="C:plasma membrane"/>
    <property type="evidence" value="ECO:0007669"/>
    <property type="project" value="InterPro"/>
</dbReference>
<evidence type="ECO:0000256" key="3">
    <source>
        <dbReference type="ARBA" id="ARBA00022989"/>
    </source>
</evidence>
<evidence type="ECO:0000259" key="6">
    <source>
        <dbReference type="Pfam" id="PF00999"/>
    </source>
</evidence>
<feature type="domain" description="Cation/H+ exchanger transmembrane" evidence="6">
    <location>
        <begin position="19"/>
        <end position="399"/>
    </location>
</feature>
<feature type="transmembrane region" description="Helical" evidence="5">
    <location>
        <begin position="198"/>
        <end position="220"/>
    </location>
</feature>
<dbReference type="STRING" id="1185876.BN8_04871"/>
<feature type="transmembrane region" description="Helical" evidence="5">
    <location>
        <begin position="310"/>
        <end position="334"/>
    </location>
</feature>
<comment type="subcellular location">
    <subcellularLocation>
        <location evidence="1">Membrane</location>
        <topology evidence="1">Multi-pass membrane protein</topology>
    </subcellularLocation>
</comment>
<feature type="transmembrane region" description="Helical" evidence="5">
    <location>
        <begin position="346"/>
        <end position="368"/>
    </location>
</feature>
<name>I2GNX4_9BACT</name>
<feature type="transmembrane region" description="Helical" evidence="5">
    <location>
        <begin position="94"/>
        <end position="117"/>
    </location>
</feature>
<proteinExistence type="predicted"/>
<accession>I2GNX4</accession>
<organism evidence="7 8">
    <name type="scientific">Fibrisoma limi BUZ 3</name>
    <dbReference type="NCBI Taxonomy" id="1185876"/>
    <lineage>
        <taxon>Bacteria</taxon>
        <taxon>Pseudomonadati</taxon>
        <taxon>Bacteroidota</taxon>
        <taxon>Cytophagia</taxon>
        <taxon>Cytophagales</taxon>
        <taxon>Spirosomataceae</taxon>
        <taxon>Fibrisoma</taxon>
    </lineage>
</organism>
<reference evidence="7 8" key="1">
    <citation type="journal article" date="2012" name="J. Bacteriol.">
        <title>Genome Sequence of the Filamentous Bacterium Fibrisoma limi BUZ 3T.</title>
        <authorList>
            <person name="Filippini M."/>
            <person name="Qi W."/>
            <person name="Jaenicke S."/>
            <person name="Goesmann A."/>
            <person name="Smits T.H."/>
            <person name="Bagheri H.C."/>
        </authorList>
    </citation>
    <scope>NUCLEOTIDE SEQUENCE [LARGE SCALE GENOMIC DNA]</scope>
    <source>
        <strain evidence="8">BUZ 3T</strain>
    </source>
</reference>
<protein>
    <submittedName>
        <fullName evidence="7">Na(+)/H(+) antiporter 1</fullName>
    </submittedName>
</protein>
<evidence type="ECO:0000313" key="8">
    <source>
        <dbReference type="Proteomes" id="UP000009309"/>
    </source>
</evidence>
<dbReference type="InterPro" id="IPR004712">
    <property type="entry name" value="Na+/H+_antiporter_fungi"/>
</dbReference>
<evidence type="ECO:0000256" key="1">
    <source>
        <dbReference type="ARBA" id="ARBA00004141"/>
    </source>
</evidence>
<dbReference type="PANTHER" id="PTHR31382">
    <property type="entry name" value="NA(+)/H(+) ANTIPORTER"/>
    <property type="match status" value="1"/>
</dbReference>
<evidence type="ECO:0000256" key="5">
    <source>
        <dbReference type="SAM" id="Phobius"/>
    </source>
</evidence>
<evidence type="ECO:0000256" key="2">
    <source>
        <dbReference type="ARBA" id="ARBA00022692"/>
    </source>
</evidence>
<dbReference type="InterPro" id="IPR038770">
    <property type="entry name" value="Na+/solute_symporter_sf"/>
</dbReference>
<keyword evidence="3 5" id="KW-1133">Transmembrane helix</keyword>
<gene>
    <name evidence="7" type="primary">SOD2</name>
    <name evidence="7" type="ORF">BN8_04871</name>
</gene>
<dbReference type="GO" id="GO:0042391">
    <property type="term" value="P:regulation of membrane potential"/>
    <property type="evidence" value="ECO:0007669"/>
    <property type="project" value="InterPro"/>
</dbReference>
<keyword evidence="2 5" id="KW-0812">Transmembrane</keyword>